<dbReference type="EC" id="2.1.1.72" evidence="1"/>
<evidence type="ECO:0000256" key="4">
    <source>
        <dbReference type="ARBA" id="ARBA00022691"/>
    </source>
</evidence>
<dbReference type="PROSITE" id="PS00092">
    <property type="entry name" value="N6_MTASE"/>
    <property type="match status" value="1"/>
</dbReference>
<dbReference type="InterPro" id="IPR002052">
    <property type="entry name" value="DNA_methylase_N6_adenine_CS"/>
</dbReference>
<dbReference type="GO" id="GO:0006304">
    <property type="term" value="P:DNA modification"/>
    <property type="evidence" value="ECO:0007669"/>
    <property type="project" value="InterPro"/>
</dbReference>
<dbReference type="SUPFAM" id="SSF53335">
    <property type="entry name" value="S-adenosyl-L-methionine-dependent methyltransferases"/>
    <property type="match status" value="1"/>
</dbReference>
<sequence>MQPTRTYRTNRDLFSNHYLDDHLRETEPWLSVDDDAVRDAYESIRDLWAEKGDRVADYNEAQLERNVIRPVFDVLGVPFEIEETVQRNARRPDYGFFPSAEAADAAFDREDFYAEAVAVADAKRWGRKLDTRGEEKRDFENPSYQIHAYLQETPVEWAVLTNGKRWRLYYGPTSHRLDSYYEIDLSALLDGIESGDADLADFKDFYCFFRHEAFLPDASGECFLDDVHDESSVFAEAIGEDLQDNIYEAIRTLAAGFLDRHDDLDRSDLDLVHDSSLIYLYRLIFVLYAESEGRDLLPTDNDIYADSYALNDLKREVATKRDETRQHYQPWQTTLWDTLDELFELIDQGSAAKDIDPDTLSVPAYNGGLFRTDPDPDDGAEARFLAAHDVGDRHLAAVIDLLARREADDDGDGEVNGDDGRVFVDYSSLDERHLGSIYEGLLEYRLDVADEPLTLDDGEYAPADADDAVAVEADDVYLRTDAGERKATGSYYTPEYVVEYIVDETLGPLVDDIREDLLAQDPFEQAGGGQFAEEFAERVFDLTVLDPAMGSGHFLVNAVDYLAREIIDAQERQDQQAAAAGDDARISDPTTEEGELRDINWARRKVAQRCLYGVDLNPLATELAKVSLWLRTLAAEQPLAFLDHHLKTGNSLVGSDIEDVLGDAEGDDTDAGQLTLQQSFDHTRQRALEHVMERFTDLLAIDNETLSDIKEMEAVYEDVRDDALYQRLLAMANVHTAAEFGLDVPDDAEERMAEALRDDAWADIDEQDWFRSAQAMAEEEAFFHWELEFPVAFYGEDGERLADAGFDAVIGNPPYISIENVEQKTIDYLKDTYPSAEYGRIDAYIPFLELSIDLTAQGGVHR</sequence>
<reference evidence="8 9" key="1">
    <citation type="submission" date="2013-09" db="EMBL/GenBank/DDBJ databases">
        <title>Whole genome sequencing of Halarchaeum acidiphilum strain MH1-52-1.</title>
        <authorList>
            <person name="Shimane Y."/>
            <person name="Minegishi H."/>
            <person name="Nishi S."/>
            <person name="Echigo A."/>
            <person name="Shuto A."/>
            <person name="Konishi M."/>
            <person name="Ito T."/>
            <person name="Ohkuma M."/>
            <person name="Ohta Y."/>
            <person name="Nagano Y."/>
            <person name="Tsubouchi T."/>
            <person name="Mori K."/>
            <person name="Usui K."/>
            <person name="Kamekura M."/>
            <person name="Usami R."/>
            <person name="Takaki Y."/>
            <person name="Hatada Y."/>
        </authorList>
    </citation>
    <scope>NUCLEOTIDE SEQUENCE [LARGE SCALE GENOMIC DNA]</scope>
    <source>
        <strain evidence="8 9">JCM 16109</strain>
    </source>
</reference>
<keyword evidence="9" id="KW-1185">Reference proteome</keyword>
<dbReference type="PANTHER" id="PTHR33841">
    <property type="entry name" value="DNA METHYLTRANSFERASE YEEA-RELATED"/>
    <property type="match status" value="1"/>
</dbReference>
<dbReference type="InterPro" id="IPR029063">
    <property type="entry name" value="SAM-dependent_MTases_sf"/>
</dbReference>
<evidence type="ECO:0000313" key="9">
    <source>
        <dbReference type="Proteomes" id="UP000016986"/>
    </source>
</evidence>
<organism evidence="8 9">
    <name type="scientific">Halarchaeum acidiphilum MH1-52-1</name>
    <dbReference type="NCBI Taxonomy" id="1261545"/>
    <lineage>
        <taxon>Archaea</taxon>
        <taxon>Methanobacteriati</taxon>
        <taxon>Methanobacteriota</taxon>
        <taxon>Stenosarchaea group</taxon>
        <taxon>Halobacteria</taxon>
        <taxon>Halobacteriales</taxon>
        <taxon>Halobacteriaceae</taxon>
    </lineage>
</organism>
<dbReference type="AlphaFoldDB" id="U2YD59"/>
<evidence type="ECO:0000256" key="1">
    <source>
        <dbReference type="ARBA" id="ARBA00011900"/>
    </source>
</evidence>
<keyword evidence="3" id="KW-0808">Transferase</keyword>
<dbReference type="GO" id="GO:0009007">
    <property type="term" value="F:site-specific DNA-methyltransferase (adenine-specific) activity"/>
    <property type="evidence" value="ECO:0007669"/>
    <property type="project" value="UniProtKB-EC"/>
</dbReference>
<keyword evidence="2" id="KW-0489">Methyltransferase</keyword>
<comment type="catalytic activity">
    <reaction evidence="5">
        <text>a 2'-deoxyadenosine in DNA + S-adenosyl-L-methionine = an N(6)-methyl-2'-deoxyadenosine in DNA + S-adenosyl-L-homocysteine + H(+)</text>
        <dbReference type="Rhea" id="RHEA:15197"/>
        <dbReference type="Rhea" id="RHEA-COMP:12418"/>
        <dbReference type="Rhea" id="RHEA-COMP:12419"/>
        <dbReference type="ChEBI" id="CHEBI:15378"/>
        <dbReference type="ChEBI" id="CHEBI:57856"/>
        <dbReference type="ChEBI" id="CHEBI:59789"/>
        <dbReference type="ChEBI" id="CHEBI:90615"/>
        <dbReference type="ChEBI" id="CHEBI:90616"/>
        <dbReference type="EC" id="2.1.1.72"/>
    </reaction>
</comment>
<dbReference type="InterPro" id="IPR050953">
    <property type="entry name" value="N4_N6_ade-DNA_methylase"/>
</dbReference>
<dbReference type="RefSeq" id="WP_021779632.1">
    <property type="nucleotide sequence ID" value="NZ_BANO01000011.1"/>
</dbReference>
<dbReference type="GO" id="GO:0003676">
    <property type="term" value="F:nucleic acid binding"/>
    <property type="evidence" value="ECO:0007669"/>
    <property type="project" value="InterPro"/>
</dbReference>
<dbReference type="Gene3D" id="3.40.50.150">
    <property type="entry name" value="Vaccinia Virus protein VP39"/>
    <property type="match status" value="1"/>
</dbReference>
<dbReference type="OrthoDB" id="45790at2157"/>
<dbReference type="PANTHER" id="PTHR33841:SF1">
    <property type="entry name" value="DNA METHYLTRANSFERASE A"/>
    <property type="match status" value="1"/>
</dbReference>
<gene>
    <name evidence="8" type="ORF">MBEHAL_0351</name>
</gene>
<name>U2YD59_9EURY</name>
<proteinExistence type="predicted"/>
<dbReference type="PRINTS" id="PR00507">
    <property type="entry name" value="N12N6MTFRASE"/>
</dbReference>
<accession>U2YD59</accession>
<evidence type="ECO:0000313" key="8">
    <source>
        <dbReference type="EMBL" id="GAD51591.1"/>
    </source>
</evidence>
<dbReference type="eggNOG" id="arCOG04814">
    <property type="taxonomic scope" value="Archaea"/>
</dbReference>
<evidence type="ECO:0000256" key="2">
    <source>
        <dbReference type="ARBA" id="ARBA00022603"/>
    </source>
</evidence>
<feature type="domain" description="Type II methyltransferase M.TaqI-like" evidence="7">
    <location>
        <begin position="610"/>
        <end position="860"/>
    </location>
</feature>
<dbReference type="InterPro" id="IPR011639">
    <property type="entry name" value="MethylTrfase_TaqI-like_dom"/>
</dbReference>
<evidence type="ECO:0000256" key="6">
    <source>
        <dbReference type="SAM" id="MobiDB-lite"/>
    </source>
</evidence>
<dbReference type="GO" id="GO:0032259">
    <property type="term" value="P:methylation"/>
    <property type="evidence" value="ECO:0007669"/>
    <property type="project" value="UniProtKB-KW"/>
</dbReference>
<dbReference type="Pfam" id="PF07669">
    <property type="entry name" value="Eco57I"/>
    <property type="match status" value="1"/>
</dbReference>
<dbReference type="Proteomes" id="UP000016986">
    <property type="component" value="Unassembled WGS sequence"/>
</dbReference>
<evidence type="ECO:0000256" key="3">
    <source>
        <dbReference type="ARBA" id="ARBA00022679"/>
    </source>
</evidence>
<dbReference type="EMBL" id="BATA01000005">
    <property type="protein sequence ID" value="GAD51591.1"/>
    <property type="molecule type" value="Genomic_DNA"/>
</dbReference>
<keyword evidence="4" id="KW-0949">S-adenosyl-L-methionine</keyword>
<comment type="caution">
    <text evidence="8">The sequence shown here is derived from an EMBL/GenBank/DDBJ whole genome shotgun (WGS) entry which is preliminary data.</text>
</comment>
<evidence type="ECO:0000256" key="5">
    <source>
        <dbReference type="ARBA" id="ARBA00047942"/>
    </source>
</evidence>
<protein>
    <recommendedName>
        <fullName evidence="1">site-specific DNA-methyltransferase (adenine-specific)</fullName>
        <ecNumber evidence="1">2.1.1.72</ecNumber>
    </recommendedName>
</protein>
<feature type="region of interest" description="Disordered" evidence="6">
    <location>
        <begin position="573"/>
        <end position="594"/>
    </location>
</feature>
<dbReference type="eggNOG" id="arCOG02636">
    <property type="taxonomic scope" value="Archaea"/>
</dbReference>
<evidence type="ECO:0000259" key="7">
    <source>
        <dbReference type="Pfam" id="PF07669"/>
    </source>
</evidence>